<comment type="similarity">
    <text evidence="1 3">Belongs to the short-chain dehydrogenases/reductases (SDR) family.</text>
</comment>
<dbReference type="EMBL" id="JAPQKL010000004">
    <property type="protein sequence ID" value="KAJ5135626.1"/>
    <property type="molecule type" value="Genomic_DNA"/>
</dbReference>
<dbReference type="SUPFAM" id="SSF51735">
    <property type="entry name" value="NAD(P)-binding Rossmann-fold domains"/>
    <property type="match status" value="1"/>
</dbReference>
<reference evidence="4" key="2">
    <citation type="journal article" date="2023" name="IMA Fungus">
        <title>Comparative genomic study of the Penicillium genus elucidates a diverse pangenome and 15 lateral gene transfer events.</title>
        <authorList>
            <person name="Petersen C."/>
            <person name="Sorensen T."/>
            <person name="Nielsen M.R."/>
            <person name="Sondergaard T.E."/>
            <person name="Sorensen J.L."/>
            <person name="Fitzpatrick D.A."/>
            <person name="Frisvad J.C."/>
            <person name="Nielsen K.L."/>
        </authorList>
    </citation>
    <scope>NUCLEOTIDE SEQUENCE</scope>
    <source>
        <strain evidence="4">IBT 22155</strain>
    </source>
</reference>
<evidence type="ECO:0000256" key="3">
    <source>
        <dbReference type="RuleBase" id="RU000363"/>
    </source>
</evidence>
<dbReference type="Gene3D" id="3.40.50.720">
    <property type="entry name" value="NAD(P)-binding Rossmann-like Domain"/>
    <property type="match status" value="1"/>
</dbReference>
<dbReference type="PANTHER" id="PTHR43976:SF16">
    <property type="entry name" value="SHORT-CHAIN DEHYDROGENASE_REDUCTASE FAMILY PROTEIN"/>
    <property type="match status" value="1"/>
</dbReference>
<dbReference type="Proteomes" id="UP001149079">
    <property type="component" value="Unassembled WGS sequence"/>
</dbReference>
<keyword evidence="2" id="KW-0560">Oxidoreductase</keyword>
<keyword evidence="5" id="KW-1185">Reference proteome</keyword>
<dbReference type="OrthoDB" id="1274115at2759"/>
<gene>
    <name evidence="4" type="ORF">N7515_004904</name>
</gene>
<protein>
    <submittedName>
        <fullName evidence="4">Uncharacterized protein</fullName>
    </submittedName>
</protein>
<evidence type="ECO:0000256" key="2">
    <source>
        <dbReference type="ARBA" id="ARBA00023002"/>
    </source>
</evidence>
<evidence type="ECO:0000313" key="4">
    <source>
        <dbReference type="EMBL" id="KAJ5135626.1"/>
    </source>
</evidence>
<evidence type="ECO:0000313" key="5">
    <source>
        <dbReference type="Proteomes" id="UP001149079"/>
    </source>
</evidence>
<dbReference type="PRINTS" id="PR00081">
    <property type="entry name" value="GDHRDH"/>
</dbReference>
<dbReference type="Pfam" id="PF00106">
    <property type="entry name" value="adh_short"/>
    <property type="match status" value="1"/>
</dbReference>
<dbReference type="PANTHER" id="PTHR43976">
    <property type="entry name" value="SHORT CHAIN DEHYDROGENASE"/>
    <property type="match status" value="1"/>
</dbReference>
<evidence type="ECO:0000256" key="1">
    <source>
        <dbReference type="ARBA" id="ARBA00006484"/>
    </source>
</evidence>
<dbReference type="CDD" id="cd05374">
    <property type="entry name" value="17beta-HSD-like_SDR_c"/>
    <property type="match status" value="1"/>
</dbReference>
<dbReference type="InterPro" id="IPR002347">
    <property type="entry name" value="SDR_fam"/>
</dbReference>
<name>A0A9W9H102_9EURO</name>
<organism evidence="4 5">
    <name type="scientific">Penicillium bovifimosum</name>
    <dbReference type="NCBI Taxonomy" id="126998"/>
    <lineage>
        <taxon>Eukaryota</taxon>
        <taxon>Fungi</taxon>
        <taxon>Dikarya</taxon>
        <taxon>Ascomycota</taxon>
        <taxon>Pezizomycotina</taxon>
        <taxon>Eurotiomycetes</taxon>
        <taxon>Eurotiomycetidae</taxon>
        <taxon>Eurotiales</taxon>
        <taxon>Aspergillaceae</taxon>
        <taxon>Penicillium</taxon>
    </lineage>
</organism>
<dbReference type="InterPro" id="IPR051911">
    <property type="entry name" value="SDR_oxidoreductase"/>
</dbReference>
<dbReference type="InterPro" id="IPR036291">
    <property type="entry name" value="NAD(P)-bd_dom_sf"/>
</dbReference>
<dbReference type="PRINTS" id="PR00080">
    <property type="entry name" value="SDRFAMILY"/>
</dbReference>
<dbReference type="AlphaFoldDB" id="A0A9W9H102"/>
<sequence length="281" mass="30569">MSPRVWLVTGTSSGLGTELVKAVLARGDNVIATARNADRIAHLKKIGAATMQLDITVSQSELDRKAEEAIAVYGRVDVLVNNAGYTQFGTVEESSHDEWYAQFNTNVFGTLNTTRSFLPHMRARKAGTIVFIGSMVAWDGAPTVGPYCASKAAIHYASESLSRELAPIGIKTLLVEPGTFRTGLLSEQNKKSAVTKFDDYKALNESFEGIFNELNGNQAGDARKGVERIVDVVKGENGAAEKEWPAELVIGSDAVDTIRKKCEDTLRLLAEWEEVSRSTDL</sequence>
<proteinExistence type="inferred from homology"/>
<dbReference type="RefSeq" id="XP_056522598.1">
    <property type="nucleotide sequence ID" value="XM_056665648.1"/>
</dbReference>
<dbReference type="GeneID" id="81404818"/>
<dbReference type="GO" id="GO:0016491">
    <property type="term" value="F:oxidoreductase activity"/>
    <property type="evidence" value="ECO:0007669"/>
    <property type="project" value="UniProtKB-KW"/>
</dbReference>
<accession>A0A9W9H102</accession>
<reference evidence="4" key="1">
    <citation type="submission" date="2022-11" db="EMBL/GenBank/DDBJ databases">
        <authorList>
            <person name="Petersen C."/>
        </authorList>
    </citation>
    <scope>NUCLEOTIDE SEQUENCE</scope>
    <source>
        <strain evidence="4">IBT 22155</strain>
    </source>
</reference>
<comment type="caution">
    <text evidence="4">The sequence shown here is derived from an EMBL/GenBank/DDBJ whole genome shotgun (WGS) entry which is preliminary data.</text>
</comment>